<organism evidence="1 2">
    <name type="scientific">Comamonas testosteroni</name>
    <name type="common">Pseudomonas testosteroni</name>
    <dbReference type="NCBI Taxonomy" id="285"/>
    <lineage>
        <taxon>Bacteria</taxon>
        <taxon>Pseudomonadati</taxon>
        <taxon>Pseudomonadota</taxon>
        <taxon>Betaproteobacteria</taxon>
        <taxon>Burkholderiales</taxon>
        <taxon>Comamonadaceae</taxon>
        <taxon>Comamonas</taxon>
    </lineage>
</organism>
<reference evidence="1 2" key="1">
    <citation type="submission" date="2013-09" db="EMBL/GenBank/DDBJ databases">
        <title>High correlation between genotypes and phenotypes of environmental bacteria Comamonas testosteroni strains.</title>
        <authorList>
            <person name="Liu L."/>
            <person name="Zhu W."/>
            <person name="Xia X."/>
            <person name="Xu B."/>
            <person name="Luo M."/>
            <person name="Wang G."/>
        </authorList>
    </citation>
    <scope>NUCLEOTIDE SEQUENCE [LARGE SCALE GENOMIC DNA]</scope>
    <source>
        <strain evidence="1 2">JL40</strain>
    </source>
</reference>
<dbReference type="EMBL" id="AWOR01000012">
    <property type="protein sequence ID" value="KGH31590.1"/>
    <property type="molecule type" value="Genomic_DNA"/>
</dbReference>
<sequence>MAKGLLPVRKIDANVYTKRDLAGEGTAMVRAELACPALVHGVSAMVRGRAQIERGSAGRCPA</sequence>
<evidence type="ECO:0000313" key="2">
    <source>
        <dbReference type="Proteomes" id="UP000029553"/>
    </source>
</evidence>
<dbReference type="Proteomes" id="UP000029553">
    <property type="component" value="Unassembled WGS sequence"/>
</dbReference>
<dbReference type="AlphaFoldDB" id="A0A096H2E6"/>
<protein>
    <submittedName>
        <fullName evidence="1">Uncharacterized protein</fullName>
    </submittedName>
</protein>
<comment type="caution">
    <text evidence="1">The sequence shown here is derived from an EMBL/GenBank/DDBJ whole genome shotgun (WGS) entry which is preliminary data.</text>
</comment>
<name>A0A096H2E6_COMTE</name>
<proteinExistence type="predicted"/>
<gene>
    <name evidence="1" type="ORF">P353_04385</name>
</gene>
<accession>A0A096H2E6</accession>
<evidence type="ECO:0000313" key="1">
    <source>
        <dbReference type="EMBL" id="KGH31590.1"/>
    </source>
</evidence>